<dbReference type="GO" id="GO:0006508">
    <property type="term" value="P:proteolysis"/>
    <property type="evidence" value="ECO:0007669"/>
    <property type="project" value="UniProtKB-KW"/>
</dbReference>
<dbReference type="InterPro" id="IPR008758">
    <property type="entry name" value="Peptidase_S28"/>
</dbReference>
<proteinExistence type="inferred from homology"/>
<dbReference type="HOGENOM" id="CLU_023630_0_0_1"/>
<dbReference type="eggNOG" id="KOG2182">
    <property type="taxonomic scope" value="Eukaryota"/>
</dbReference>
<dbReference type="Proteomes" id="UP000030752">
    <property type="component" value="Unassembled WGS sequence"/>
</dbReference>
<evidence type="ECO:0000256" key="1">
    <source>
        <dbReference type="ARBA" id="ARBA00011079"/>
    </source>
</evidence>
<comment type="similarity">
    <text evidence="1">Belongs to the peptidase S28 family.</text>
</comment>
<evidence type="ECO:0008006" key="9">
    <source>
        <dbReference type="Google" id="ProtNLM"/>
    </source>
</evidence>
<evidence type="ECO:0000256" key="4">
    <source>
        <dbReference type="ARBA" id="ARBA00022801"/>
    </source>
</evidence>
<keyword evidence="2" id="KW-0645">Protease</keyword>
<dbReference type="InParanoid" id="W2S767"/>
<dbReference type="AlphaFoldDB" id="W2S767"/>
<dbReference type="GeneID" id="19977474"/>
<keyword evidence="4" id="KW-0378">Hydrolase</keyword>
<name>W2S767_CYPE1</name>
<gene>
    <name evidence="7" type="ORF">HMPREF1541_10135</name>
</gene>
<dbReference type="MEROPS" id="S28.004"/>
<dbReference type="VEuPathDB" id="FungiDB:HMPREF1541_10135"/>
<dbReference type="GO" id="GO:0070008">
    <property type="term" value="F:serine-type exopeptidase activity"/>
    <property type="evidence" value="ECO:0007669"/>
    <property type="project" value="InterPro"/>
</dbReference>
<feature type="signal peptide" evidence="6">
    <location>
        <begin position="1"/>
        <end position="16"/>
    </location>
</feature>
<dbReference type="Pfam" id="PF05577">
    <property type="entry name" value="Peptidase_S28"/>
    <property type="match status" value="1"/>
</dbReference>
<evidence type="ECO:0000256" key="2">
    <source>
        <dbReference type="ARBA" id="ARBA00022670"/>
    </source>
</evidence>
<evidence type="ECO:0000256" key="3">
    <source>
        <dbReference type="ARBA" id="ARBA00022729"/>
    </source>
</evidence>
<evidence type="ECO:0000313" key="8">
    <source>
        <dbReference type="Proteomes" id="UP000030752"/>
    </source>
</evidence>
<dbReference type="Gene3D" id="3.40.50.1820">
    <property type="entry name" value="alpha/beta hydrolase"/>
    <property type="match status" value="2"/>
</dbReference>
<evidence type="ECO:0000313" key="7">
    <source>
        <dbReference type="EMBL" id="ETN44465.1"/>
    </source>
</evidence>
<accession>W2S767</accession>
<dbReference type="PANTHER" id="PTHR11010">
    <property type="entry name" value="PROTEASE S28 PRO-X CARBOXYPEPTIDASE-RELATED"/>
    <property type="match status" value="1"/>
</dbReference>
<keyword evidence="5" id="KW-0325">Glycoprotein</keyword>
<dbReference type="PANTHER" id="PTHR11010:SF117">
    <property type="entry name" value="SERINE PROTEASE 16"/>
    <property type="match status" value="1"/>
</dbReference>
<dbReference type="EMBL" id="KB822714">
    <property type="protein sequence ID" value="ETN44465.1"/>
    <property type="molecule type" value="Genomic_DNA"/>
</dbReference>
<organism evidence="7 8">
    <name type="scientific">Cyphellophora europaea (strain CBS 101466)</name>
    <name type="common">Phialophora europaea</name>
    <dbReference type="NCBI Taxonomy" id="1220924"/>
    <lineage>
        <taxon>Eukaryota</taxon>
        <taxon>Fungi</taxon>
        <taxon>Dikarya</taxon>
        <taxon>Ascomycota</taxon>
        <taxon>Pezizomycotina</taxon>
        <taxon>Eurotiomycetes</taxon>
        <taxon>Chaetothyriomycetidae</taxon>
        <taxon>Chaetothyriales</taxon>
        <taxon>Cyphellophoraceae</taxon>
        <taxon>Cyphellophora</taxon>
    </lineage>
</organism>
<evidence type="ECO:0000256" key="5">
    <source>
        <dbReference type="ARBA" id="ARBA00023180"/>
    </source>
</evidence>
<protein>
    <recommendedName>
        <fullName evidence="9">Extracelular serine carboxypeptidase</fullName>
    </recommendedName>
</protein>
<sequence>MRFNLVVASLLGVASGSPTLGGLRASKTENHLVARQSRPTSYPANTIDQPIDHFPDSPRYAPHTNDTFKQRYFFDDTYYKTGGPVFLYIGGETSGESRFSNLETGIIQILMQAFNGLGVILENRYYGQSLPFGNSSTTDDLAYLSNEQTIADNAYFAQHATFPGVPGNLTAPGTPWILYGGSLAGAETAFSVVTYGGTGEKILYGGIGSSGVIHAVYAYPEWYDPIQKFGPQDCIARINNIVDKVDMLVEANNTAAVGQLKQLFGLQDLEDIRDFVYTIALPVGGPMNYPLGTWQELNWNETVSDPHFWWFCGNVTNDDAPKNITQNDSALANYTNGESWPGLGGYANYFQQNYLPLCLSGNYGSSDDGCFGVSNESSLANTTTTTARAYLYSTCTELGAYQAAQPLGRPSLLSRQIQPDYTQRWCNWAFPPGRYNSIDPNGPNLTYYDSYGDLNITAMNLALIDGSADVWNGVDYHSPDAGNRYPSVNPSGINEYFINGAGHHWDSYGILDVEAEPDMIREAHLWEIRTVGKWLDAWTVS</sequence>
<reference evidence="7 8" key="1">
    <citation type="submission" date="2013-03" db="EMBL/GenBank/DDBJ databases">
        <title>The Genome Sequence of Phialophora europaea CBS 101466.</title>
        <authorList>
            <consortium name="The Broad Institute Genomics Platform"/>
            <person name="Cuomo C."/>
            <person name="de Hoog S."/>
            <person name="Gorbushina A."/>
            <person name="Walker B."/>
            <person name="Young S.K."/>
            <person name="Zeng Q."/>
            <person name="Gargeya S."/>
            <person name="Fitzgerald M."/>
            <person name="Haas B."/>
            <person name="Abouelleil A."/>
            <person name="Allen A.W."/>
            <person name="Alvarado L."/>
            <person name="Arachchi H.M."/>
            <person name="Berlin A.M."/>
            <person name="Chapman S.B."/>
            <person name="Gainer-Dewar J."/>
            <person name="Goldberg J."/>
            <person name="Griggs A."/>
            <person name="Gujja S."/>
            <person name="Hansen M."/>
            <person name="Howarth C."/>
            <person name="Imamovic A."/>
            <person name="Ireland A."/>
            <person name="Larimer J."/>
            <person name="McCowan C."/>
            <person name="Murphy C."/>
            <person name="Pearson M."/>
            <person name="Poon T.W."/>
            <person name="Priest M."/>
            <person name="Roberts A."/>
            <person name="Saif S."/>
            <person name="Shea T."/>
            <person name="Sisk P."/>
            <person name="Sykes S."/>
            <person name="Wortman J."/>
            <person name="Nusbaum C."/>
            <person name="Birren B."/>
        </authorList>
    </citation>
    <scope>NUCLEOTIDE SEQUENCE [LARGE SCALE GENOMIC DNA]</scope>
    <source>
        <strain evidence="7 8">CBS 101466</strain>
    </source>
</reference>
<keyword evidence="3 6" id="KW-0732">Signal</keyword>
<feature type="chain" id="PRO_5004824988" description="Extracelular serine carboxypeptidase" evidence="6">
    <location>
        <begin position="17"/>
        <end position="541"/>
    </location>
</feature>
<dbReference type="InterPro" id="IPR029058">
    <property type="entry name" value="AB_hydrolase_fold"/>
</dbReference>
<keyword evidence="8" id="KW-1185">Reference proteome</keyword>
<dbReference type="OrthoDB" id="1735038at2759"/>
<dbReference type="GO" id="GO:0008239">
    <property type="term" value="F:dipeptidyl-peptidase activity"/>
    <property type="evidence" value="ECO:0007669"/>
    <property type="project" value="TreeGrafter"/>
</dbReference>
<evidence type="ECO:0000256" key="6">
    <source>
        <dbReference type="SAM" id="SignalP"/>
    </source>
</evidence>
<dbReference type="RefSeq" id="XP_008713028.1">
    <property type="nucleotide sequence ID" value="XM_008714806.1"/>
</dbReference>